<dbReference type="RefSeq" id="WP_068324346.1">
    <property type="nucleotide sequence ID" value="NZ_CP010835.1"/>
</dbReference>
<organism evidence="1 2">
    <name type="scientific">Pyrococcus kukulkanii</name>
    <dbReference type="NCBI Taxonomy" id="1609559"/>
    <lineage>
        <taxon>Archaea</taxon>
        <taxon>Methanobacteriati</taxon>
        <taxon>Methanobacteriota</taxon>
        <taxon>Thermococci</taxon>
        <taxon>Thermococcales</taxon>
        <taxon>Thermococcaceae</taxon>
        <taxon>Pyrococcus</taxon>
    </lineage>
</organism>
<dbReference type="AlphaFoldDB" id="A0A127BBZ8"/>
<dbReference type="KEGG" id="pyc:TQ32_10355"/>
<dbReference type="Proteomes" id="UP000070587">
    <property type="component" value="Chromosome"/>
</dbReference>
<evidence type="ECO:0000313" key="1">
    <source>
        <dbReference type="EMBL" id="AMM54842.1"/>
    </source>
</evidence>
<gene>
    <name evidence="1" type="ORF">TQ32_10355</name>
</gene>
<name>A0A127BBZ8_9EURY</name>
<reference evidence="2" key="1">
    <citation type="submission" date="2015-02" db="EMBL/GenBank/DDBJ databases">
        <title>Pyrococcus kukulkanii sp. nov., a novel hyperthermophilic archaeon isolated from a deep-sea hydrothermal vent at the Guaymas Basin.</title>
        <authorList>
            <person name="Oger P.M."/>
            <person name="Callac N."/>
            <person name="Jebbar M."/>
            <person name="Godfroy A."/>
        </authorList>
    </citation>
    <scope>NUCLEOTIDE SEQUENCE [LARGE SCALE GENOMIC DNA]</scope>
    <source>
        <strain evidence="2">NCB100</strain>
    </source>
</reference>
<dbReference type="PATRIC" id="fig|1609559.3.peg.2132"/>
<dbReference type="STRING" id="1609559.TQ32_10355"/>
<accession>A0A127BBZ8</accession>
<dbReference type="EMBL" id="CP010835">
    <property type="protein sequence ID" value="AMM54842.1"/>
    <property type="molecule type" value="Genomic_DNA"/>
</dbReference>
<proteinExistence type="predicted"/>
<dbReference type="InterPro" id="IPR024524">
    <property type="entry name" value="DUF3800"/>
</dbReference>
<reference evidence="1 2" key="2">
    <citation type="journal article" date="2016" name="Int. J. Syst. Evol. Microbiol.">
        <title>Pyrococcus kukulkanii sp. nov., a hyperthermophilic, piezophilic archaeon isolated from a deep-sea hydrothermal vent.</title>
        <authorList>
            <person name="Callac N."/>
            <person name="Oger P."/>
            <person name="Lesongeur F."/>
            <person name="Rattray J.E."/>
            <person name="Vannier P."/>
            <person name="Michoud G."/>
            <person name="Beauverger M."/>
            <person name="Gayet N."/>
            <person name="Rouxel O."/>
            <person name="Jebbar M."/>
            <person name="Godfroy A."/>
        </authorList>
    </citation>
    <scope>NUCLEOTIDE SEQUENCE [LARGE SCALE GENOMIC DNA]</scope>
    <source>
        <strain evidence="1 2">NCB100</strain>
    </source>
</reference>
<evidence type="ECO:0008006" key="3">
    <source>
        <dbReference type="Google" id="ProtNLM"/>
    </source>
</evidence>
<evidence type="ECO:0000313" key="2">
    <source>
        <dbReference type="Proteomes" id="UP000070587"/>
    </source>
</evidence>
<dbReference type="GeneID" id="28492247"/>
<protein>
    <recommendedName>
        <fullName evidence="3">DUF3800 domain-containing protein</fullName>
    </recommendedName>
</protein>
<dbReference type="Pfam" id="PF12686">
    <property type="entry name" value="DUF3800"/>
    <property type="match status" value="1"/>
</dbReference>
<sequence length="113" mass="13289">MGEKILLVDESGDLRGKYRRSSRYFVLTGVYVSSSYLDEIRRIIIAILRDLRREKPSVQELKGQYLRDNKLKSILELLSIHIKSVDIFMFISPRIAQILQDSLVEIRVKFIQF</sequence>